<dbReference type="GeneID" id="6503540"/>
<dbReference type="AlphaFoldDB" id="B3MS82"/>
<keyword evidence="1" id="KW-1133">Transmembrane helix</keyword>
<organism evidence="2 3">
    <name type="scientific">Drosophila ananassae</name>
    <name type="common">Fruit fly</name>
    <dbReference type="NCBI Taxonomy" id="7217"/>
    <lineage>
        <taxon>Eukaryota</taxon>
        <taxon>Metazoa</taxon>
        <taxon>Ecdysozoa</taxon>
        <taxon>Arthropoda</taxon>
        <taxon>Hexapoda</taxon>
        <taxon>Insecta</taxon>
        <taxon>Pterygota</taxon>
        <taxon>Neoptera</taxon>
        <taxon>Endopterygota</taxon>
        <taxon>Diptera</taxon>
        <taxon>Brachycera</taxon>
        <taxon>Muscomorpha</taxon>
        <taxon>Ephydroidea</taxon>
        <taxon>Drosophilidae</taxon>
        <taxon>Drosophila</taxon>
        <taxon>Sophophora</taxon>
    </lineage>
</organism>
<dbReference type="GO" id="GO:0016491">
    <property type="term" value="F:oxidoreductase activity"/>
    <property type="evidence" value="ECO:0007669"/>
    <property type="project" value="UniProtKB-KW"/>
</dbReference>
<protein>
    <submittedName>
        <fullName evidence="2">Uncharacterized protein</fullName>
    </submittedName>
</protein>
<dbReference type="GO" id="GO:0045271">
    <property type="term" value="C:respiratory chain complex I"/>
    <property type="evidence" value="ECO:0007669"/>
    <property type="project" value="EnsemblMetazoa"/>
</dbReference>
<dbReference type="EMBL" id="CH902622">
    <property type="protein sequence ID" value="EDV34637.1"/>
    <property type="molecule type" value="Genomic_DNA"/>
</dbReference>
<name>B3MS82_DROAN</name>
<dbReference type="PANTHER" id="PTHR12840">
    <property type="entry name" value="NADH-UBIQUINONE OXIDOREDUCTASE ASHI SUBUNIT"/>
    <property type="match status" value="1"/>
</dbReference>
<evidence type="ECO:0000313" key="3">
    <source>
        <dbReference type="Proteomes" id="UP000007801"/>
    </source>
</evidence>
<proteinExistence type="predicted"/>
<keyword evidence="1" id="KW-0812">Transmembrane</keyword>
<dbReference type="OMA" id="WHTMRNH"/>
<dbReference type="InterPro" id="IPR008699">
    <property type="entry name" value="NDUFB8"/>
</dbReference>
<reference evidence="2 3" key="1">
    <citation type="journal article" date="2007" name="Nature">
        <title>Evolution of genes and genomes on the Drosophila phylogeny.</title>
        <authorList>
            <consortium name="Drosophila 12 Genomes Consortium"/>
            <person name="Clark A.G."/>
            <person name="Eisen M.B."/>
            <person name="Smith D.R."/>
            <person name="Bergman C.M."/>
            <person name="Oliver B."/>
            <person name="Markow T.A."/>
            <person name="Kaufman T.C."/>
            <person name="Kellis M."/>
            <person name="Gelbart W."/>
            <person name="Iyer V.N."/>
            <person name="Pollard D.A."/>
            <person name="Sackton T.B."/>
            <person name="Larracuente A.M."/>
            <person name="Singh N.D."/>
            <person name="Abad J.P."/>
            <person name="Abt D.N."/>
            <person name="Adryan B."/>
            <person name="Aguade M."/>
            <person name="Akashi H."/>
            <person name="Anderson W.W."/>
            <person name="Aquadro C.F."/>
            <person name="Ardell D.H."/>
            <person name="Arguello R."/>
            <person name="Artieri C.G."/>
            <person name="Barbash D.A."/>
            <person name="Barker D."/>
            <person name="Barsanti P."/>
            <person name="Batterham P."/>
            <person name="Batzoglou S."/>
            <person name="Begun D."/>
            <person name="Bhutkar A."/>
            <person name="Blanco E."/>
            <person name="Bosak S.A."/>
            <person name="Bradley R.K."/>
            <person name="Brand A.D."/>
            <person name="Brent M.R."/>
            <person name="Brooks A.N."/>
            <person name="Brown R.H."/>
            <person name="Butlin R.K."/>
            <person name="Caggese C."/>
            <person name="Calvi B.R."/>
            <person name="Bernardo de Carvalho A."/>
            <person name="Caspi A."/>
            <person name="Castrezana S."/>
            <person name="Celniker S.E."/>
            <person name="Chang J.L."/>
            <person name="Chapple C."/>
            <person name="Chatterji S."/>
            <person name="Chinwalla A."/>
            <person name="Civetta A."/>
            <person name="Clifton S.W."/>
            <person name="Comeron J.M."/>
            <person name="Costello J.C."/>
            <person name="Coyne J.A."/>
            <person name="Daub J."/>
            <person name="David R.G."/>
            <person name="Delcher A.L."/>
            <person name="Delehaunty K."/>
            <person name="Do C.B."/>
            <person name="Ebling H."/>
            <person name="Edwards K."/>
            <person name="Eickbush T."/>
            <person name="Evans J.D."/>
            <person name="Filipski A."/>
            <person name="Findeiss S."/>
            <person name="Freyhult E."/>
            <person name="Fulton L."/>
            <person name="Fulton R."/>
            <person name="Garcia A.C."/>
            <person name="Gardiner A."/>
            <person name="Garfield D.A."/>
            <person name="Garvin B.E."/>
            <person name="Gibson G."/>
            <person name="Gilbert D."/>
            <person name="Gnerre S."/>
            <person name="Godfrey J."/>
            <person name="Good R."/>
            <person name="Gotea V."/>
            <person name="Gravely B."/>
            <person name="Greenberg A.J."/>
            <person name="Griffiths-Jones S."/>
            <person name="Gross S."/>
            <person name="Guigo R."/>
            <person name="Gustafson E.A."/>
            <person name="Haerty W."/>
            <person name="Hahn M.W."/>
            <person name="Halligan D.L."/>
            <person name="Halpern A.L."/>
            <person name="Halter G.M."/>
            <person name="Han M.V."/>
            <person name="Heger A."/>
            <person name="Hillier L."/>
            <person name="Hinrichs A.S."/>
            <person name="Holmes I."/>
            <person name="Hoskins R.A."/>
            <person name="Hubisz M.J."/>
            <person name="Hultmark D."/>
            <person name="Huntley M.A."/>
            <person name="Jaffe D.B."/>
            <person name="Jagadeeshan S."/>
            <person name="Jeck W.R."/>
            <person name="Johnson J."/>
            <person name="Jones C.D."/>
            <person name="Jordan W.C."/>
            <person name="Karpen G.H."/>
            <person name="Kataoka E."/>
            <person name="Keightley P.D."/>
            <person name="Kheradpour P."/>
            <person name="Kirkness E.F."/>
            <person name="Koerich L.B."/>
            <person name="Kristiansen K."/>
            <person name="Kudrna D."/>
            <person name="Kulathinal R.J."/>
            <person name="Kumar S."/>
            <person name="Kwok R."/>
            <person name="Lander E."/>
            <person name="Langley C.H."/>
            <person name="Lapoint R."/>
            <person name="Lazzaro B.P."/>
            <person name="Lee S.J."/>
            <person name="Levesque L."/>
            <person name="Li R."/>
            <person name="Lin C.F."/>
            <person name="Lin M.F."/>
            <person name="Lindblad-Toh K."/>
            <person name="Llopart A."/>
            <person name="Long M."/>
            <person name="Low L."/>
            <person name="Lozovsky E."/>
            <person name="Lu J."/>
            <person name="Luo M."/>
            <person name="Machado C.A."/>
            <person name="Makalowski W."/>
            <person name="Marzo M."/>
            <person name="Matsuda M."/>
            <person name="Matzkin L."/>
            <person name="McAllister B."/>
            <person name="McBride C.S."/>
            <person name="McKernan B."/>
            <person name="McKernan K."/>
            <person name="Mendez-Lago M."/>
            <person name="Minx P."/>
            <person name="Mollenhauer M.U."/>
            <person name="Montooth K."/>
            <person name="Mount S.M."/>
            <person name="Mu X."/>
            <person name="Myers E."/>
            <person name="Negre B."/>
            <person name="Newfeld S."/>
            <person name="Nielsen R."/>
            <person name="Noor M.A."/>
            <person name="O'Grady P."/>
            <person name="Pachter L."/>
            <person name="Papaceit M."/>
            <person name="Parisi M.J."/>
            <person name="Parisi M."/>
            <person name="Parts L."/>
            <person name="Pedersen J.S."/>
            <person name="Pesole G."/>
            <person name="Phillippy A.M."/>
            <person name="Ponting C.P."/>
            <person name="Pop M."/>
            <person name="Porcelli D."/>
            <person name="Powell J.R."/>
            <person name="Prohaska S."/>
            <person name="Pruitt K."/>
            <person name="Puig M."/>
            <person name="Quesneville H."/>
            <person name="Ram K.R."/>
            <person name="Rand D."/>
            <person name="Rasmussen M.D."/>
            <person name="Reed L.K."/>
            <person name="Reenan R."/>
            <person name="Reily A."/>
            <person name="Remington K.A."/>
            <person name="Rieger T.T."/>
            <person name="Ritchie M.G."/>
            <person name="Robin C."/>
            <person name="Rogers Y.H."/>
            <person name="Rohde C."/>
            <person name="Rozas J."/>
            <person name="Rubenfield M.J."/>
            <person name="Ruiz A."/>
            <person name="Russo S."/>
            <person name="Salzberg S.L."/>
            <person name="Sanchez-Gracia A."/>
            <person name="Saranga D.J."/>
            <person name="Sato H."/>
            <person name="Schaeffer S.W."/>
            <person name="Schatz M.C."/>
            <person name="Schlenke T."/>
            <person name="Schwartz R."/>
            <person name="Segarra C."/>
            <person name="Singh R.S."/>
            <person name="Sirot L."/>
            <person name="Sirota M."/>
            <person name="Sisneros N.B."/>
            <person name="Smith C.D."/>
            <person name="Smith T.F."/>
            <person name="Spieth J."/>
            <person name="Stage D.E."/>
            <person name="Stark A."/>
            <person name="Stephan W."/>
            <person name="Strausberg R.L."/>
            <person name="Strempel S."/>
            <person name="Sturgill D."/>
            <person name="Sutton G."/>
            <person name="Sutton G.G."/>
            <person name="Tao W."/>
            <person name="Teichmann S."/>
            <person name="Tobari Y.N."/>
            <person name="Tomimura Y."/>
            <person name="Tsolas J.M."/>
            <person name="Valente V.L."/>
            <person name="Venter E."/>
            <person name="Venter J.C."/>
            <person name="Vicario S."/>
            <person name="Vieira F.G."/>
            <person name="Vilella A.J."/>
            <person name="Villasante A."/>
            <person name="Walenz B."/>
            <person name="Wang J."/>
            <person name="Wasserman M."/>
            <person name="Watts T."/>
            <person name="Wilson D."/>
            <person name="Wilson R.K."/>
            <person name="Wing R.A."/>
            <person name="Wolfner M.F."/>
            <person name="Wong A."/>
            <person name="Wong G.K."/>
            <person name="Wu C.I."/>
            <person name="Wu G."/>
            <person name="Yamamoto D."/>
            <person name="Yang H.P."/>
            <person name="Yang S.P."/>
            <person name="Yorke J.A."/>
            <person name="Yoshida K."/>
            <person name="Zdobnov E."/>
            <person name="Zhang P."/>
            <person name="Zhang Y."/>
            <person name="Zimin A.V."/>
            <person name="Baldwin J."/>
            <person name="Abdouelleil A."/>
            <person name="Abdulkadir J."/>
            <person name="Abebe A."/>
            <person name="Abera B."/>
            <person name="Abreu J."/>
            <person name="Acer S.C."/>
            <person name="Aftuck L."/>
            <person name="Alexander A."/>
            <person name="An P."/>
            <person name="Anderson E."/>
            <person name="Anderson S."/>
            <person name="Arachi H."/>
            <person name="Azer M."/>
            <person name="Bachantsang P."/>
            <person name="Barry A."/>
            <person name="Bayul T."/>
            <person name="Berlin A."/>
            <person name="Bessette D."/>
            <person name="Bloom T."/>
            <person name="Blye J."/>
            <person name="Boguslavskiy L."/>
            <person name="Bonnet C."/>
            <person name="Boukhgalter B."/>
            <person name="Bourzgui I."/>
            <person name="Brown A."/>
            <person name="Cahill P."/>
            <person name="Channer S."/>
            <person name="Cheshatsang Y."/>
            <person name="Chuda L."/>
            <person name="Citroen M."/>
            <person name="Collymore A."/>
            <person name="Cooke P."/>
            <person name="Costello M."/>
            <person name="D'Aco K."/>
            <person name="Daza R."/>
            <person name="De Haan G."/>
            <person name="DeGray S."/>
            <person name="DeMaso C."/>
            <person name="Dhargay N."/>
            <person name="Dooley K."/>
            <person name="Dooley E."/>
            <person name="Doricent M."/>
            <person name="Dorje P."/>
            <person name="Dorjee K."/>
            <person name="Dupes A."/>
            <person name="Elong R."/>
            <person name="Falk J."/>
            <person name="Farina A."/>
            <person name="Faro S."/>
            <person name="Ferguson D."/>
            <person name="Fisher S."/>
            <person name="Foley C.D."/>
            <person name="Franke A."/>
            <person name="Friedrich D."/>
            <person name="Gadbois L."/>
            <person name="Gearin G."/>
            <person name="Gearin C.R."/>
            <person name="Giannoukos G."/>
            <person name="Goode T."/>
            <person name="Graham J."/>
            <person name="Grandbois E."/>
            <person name="Grewal S."/>
            <person name="Gyaltsen K."/>
            <person name="Hafez N."/>
            <person name="Hagos B."/>
            <person name="Hall J."/>
            <person name="Henson C."/>
            <person name="Hollinger A."/>
            <person name="Honan T."/>
            <person name="Huard M.D."/>
            <person name="Hughes L."/>
            <person name="Hurhula B."/>
            <person name="Husby M.E."/>
            <person name="Kamat A."/>
            <person name="Kanga B."/>
            <person name="Kashin S."/>
            <person name="Khazanovich D."/>
            <person name="Kisner P."/>
            <person name="Lance K."/>
            <person name="Lara M."/>
            <person name="Lee W."/>
            <person name="Lennon N."/>
            <person name="Letendre F."/>
            <person name="LeVine R."/>
            <person name="Lipovsky A."/>
            <person name="Liu X."/>
            <person name="Liu J."/>
            <person name="Liu S."/>
            <person name="Lokyitsang T."/>
            <person name="Lokyitsang Y."/>
            <person name="Lubonja R."/>
            <person name="Lui A."/>
            <person name="MacDonald P."/>
            <person name="Magnisalis V."/>
            <person name="Maru K."/>
            <person name="Matthews C."/>
            <person name="McCusker W."/>
            <person name="McDonough S."/>
            <person name="Mehta T."/>
            <person name="Meldrim J."/>
            <person name="Meneus L."/>
            <person name="Mihai O."/>
            <person name="Mihalev A."/>
            <person name="Mihova T."/>
            <person name="Mittelman R."/>
            <person name="Mlenga V."/>
            <person name="Montmayeur A."/>
            <person name="Mulrain L."/>
            <person name="Navidi A."/>
            <person name="Naylor J."/>
            <person name="Negash T."/>
            <person name="Nguyen T."/>
            <person name="Nguyen N."/>
            <person name="Nicol R."/>
            <person name="Norbu C."/>
            <person name="Norbu N."/>
            <person name="Novod N."/>
            <person name="O'Neill B."/>
            <person name="Osman S."/>
            <person name="Markiewicz E."/>
            <person name="Oyono O.L."/>
            <person name="Patti C."/>
            <person name="Phunkhang P."/>
            <person name="Pierre F."/>
            <person name="Priest M."/>
            <person name="Raghuraman S."/>
            <person name="Rege F."/>
            <person name="Reyes R."/>
            <person name="Rise C."/>
            <person name="Rogov P."/>
            <person name="Ross K."/>
            <person name="Ryan E."/>
            <person name="Settipalli S."/>
            <person name="Shea T."/>
            <person name="Sherpa N."/>
            <person name="Shi L."/>
            <person name="Shih D."/>
            <person name="Sparrow T."/>
            <person name="Spaulding J."/>
            <person name="Stalker J."/>
            <person name="Stange-Thomann N."/>
            <person name="Stavropoulos S."/>
            <person name="Stone C."/>
            <person name="Strader C."/>
            <person name="Tesfaye S."/>
            <person name="Thomson T."/>
            <person name="Thoulutsang Y."/>
            <person name="Thoulutsang D."/>
            <person name="Topham K."/>
            <person name="Topping I."/>
            <person name="Tsamla T."/>
            <person name="Vassiliev H."/>
            <person name="Vo A."/>
            <person name="Wangchuk T."/>
            <person name="Wangdi T."/>
            <person name="Weiand M."/>
            <person name="Wilkinson J."/>
            <person name="Wilson A."/>
            <person name="Yadav S."/>
            <person name="Young G."/>
            <person name="Yu Q."/>
            <person name="Zembek L."/>
            <person name="Zhong D."/>
            <person name="Zimmer A."/>
            <person name="Zwirko Z."/>
            <person name="Jaffe D.B."/>
            <person name="Alvarez P."/>
            <person name="Brockman W."/>
            <person name="Butler J."/>
            <person name="Chin C."/>
            <person name="Gnerre S."/>
            <person name="Grabherr M."/>
            <person name="Kleber M."/>
            <person name="Mauceli E."/>
            <person name="MacCallum I."/>
        </authorList>
    </citation>
    <scope>NUCLEOTIDE SEQUENCE [LARGE SCALE GENOMIC DNA]</scope>
    <source>
        <strain evidence="3">Tucson 14024-0371.13</strain>
    </source>
</reference>
<dbReference type="Pfam" id="PF05821">
    <property type="entry name" value="NDUF_B8"/>
    <property type="match status" value="1"/>
</dbReference>
<dbReference type="PANTHER" id="PTHR12840:SF1">
    <property type="entry name" value="NADH DEHYDROGENASE [UBIQUINONE] 1 BETA SUBCOMPLEX SUBUNIT 8, MITOCHONDRIAL"/>
    <property type="match status" value="1"/>
</dbReference>
<keyword evidence="2" id="KW-0560">Oxidoreductase</keyword>
<dbReference type="STRING" id="7217.B3MS82"/>
<dbReference type="GO" id="GO:0005739">
    <property type="term" value="C:mitochondrion"/>
    <property type="evidence" value="ECO:0007669"/>
    <property type="project" value="InterPro"/>
</dbReference>
<keyword evidence="1" id="KW-0472">Membrane</keyword>
<feature type="transmembrane region" description="Helical" evidence="1">
    <location>
        <begin position="129"/>
        <end position="149"/>
    </location>
</feature>
<keyword evidence="3" id="KW-1185">Reference proteome</keyword>
<dbReference type="HOGENOM" id="CLU_108654_0_0_1"/>
<dbReference type="eggNOG" id="KOG4040">
    <property type="taxonomic scope" value="Eukaryota"/>
</dbReference>
<sequence>MSAFVKTVCLAQKLCAANPALARQAVRSMAGWNKDFKPAPFPKTEKERLAAAKKYYLLPEEYKPYADDGLGYGDYPKVGYGLGVEAKDNYYPWDYPEHKRNLHEPISANHDLYSEDRYSQAEPPRYKNSYYFVCFLGVMSGCLALYYWLEDKKMYRPVAEKQYPAEGVKHYTFERSK</sequence>
<gene>
    <name evidence="2" type="primary">Dana\GF20848</name>
    <name evidence="2" type="synonym">dana_GLEANR_4095</name>
    <name evidence="2" type="ORF">GF20848</name>
</gene>
<dbReference type="KEGG" id="dan:6503540"/>
<dbReference type="InParanoid" id="B3MS82"/>
<evidence type="ECO:0000256" key="1">
    <source>
        <dbReference type="SAM" id="Phobius"/>
    </source>
</evidence>
<dbReference type="PhylomeDB" id="B3MS82"/>
<evidence type="ECO:0000313" key="2">
    <source>
        <dbReference type="EMBL" id="EDV34637.1"/>
    </source>
</evidence>
<dbReference type="CTD" id="31604"/>
<accession>B3MS82</accession>
<dbReference type="Proteomes" id="UP000007801">
    <property type="component" value="Unassembled WGS sequence"/>
</dbReference>
<dbReference type="OrthoDB" id="2014058at2759"/>
<dbReference type="FunCoup" id="B3MS82">
    <property type="interactions" value="783"/>
</dbReference>